<sequence>MAQRVSCGYKRNRIFYTMFTIRDFAWKGLLAEEDFGALVASMMAKRGTSIEVLEDCYLLLAAAAPLLKPSILEIHN</sequence>
<accession>A0A7C8VJN4</accession>
<comment type="caution">
    <text evidence="1">The sequence shown here is derived from an EMBL/GenBank/DDBJ whole genome shotgun (WGS) entry which is preliminary data.</text>
</comment>
<protein>
    <submittedName>
        <fullName evidence="1">Uncharacterized protein</fullName>
    </submittedName>
</protein>
<dbReference type="Proteomes" id="UP000474640">
    <property type="component" value="Unassembled WGS sequence"/>
</dbReference>
<dbReference type="EMBL" id="JAABOJ010000009">
    <property type="protein sequence ID" value="KAF3284217.1"/>
    <property type="molecule type" value="Genomic_DNA"/>
</dbReference>
<evidence type="ECO:0000313" key="1">
    <source>
        <dbReference type="EMBL" id="KAF3284217.1"/>
    </source>
</evidence>
<evidence type="ECO:0000313" key="2">
    <source>
        <dbReference type="Proteomes" id="UP000474640"/>
    </source>
</evidence>
<name>A0A7C8VJN4_ORBOL</name>
<gene>
    <name evidence="1" type="ORF">TWF970_011437</name>
</gene>
<organism evidence="1 2">
    <name type="scientific">Orbilia oligospora</name>
    <name type="common">Nematode-trapping fungus</name>
    <name type="synonym">Arthrobotrys oligospora</name>
    <dbReference type="NCBI Taxonomy" id="2813651"/>
    <lineage>
        <taxon>Eukaryota</taxon>
        <taxon>Fungi</taxon>
        <taxon>Dikarya</taxon>
        <taxon>Ascomycota</taxon>
        <taxon>Pezizomycotina</taxon>
        <taxon>Orbiliomycetes</taxon>
        <taxon>Orbiliales</taxon>
        <taxon>Orbiliaceae</taxon>
        <taxon>Orbilia</taxon>
    </lineage>
</organism>
<reference evidence="1 2" key="1">
    <citation type="submission" date="2020-01" db="EMBL/GenBank/DDBJ databases">
        <authorList>
            <person name="Palmer J.M."/>
        </authorList>
    </citation>
    <scope>NUCLEOTIDE SEQUENCE [LARGE SCALE GENOMIC DNA]</scope>
    <source>
        <strain evidence="1 2">TWF970</strain>
    </source>
</reference>
<dbReference type="AlphaFoldDB" id="A0A7C8VJN4"/>
<proteinExistence type="predicted"/>